<keyword evidence="1" id="KW-0614">Plasmid</keyword>
<gene>
    <name evidence="2" type="ORF">BST20_24420</name>
    <name evidence="1" type="ORF">MBRA_54580</name>
</gene>
<dbReference type="AlphaFoldDB" id="A0A7I7WFI5"/>
<reference evidence="1" key="3">
    <citation type="submission" date="2020-02" db="EMBL/GenBank/DDBJ databases">
        <authorList>
            <person name="Matsumoto Y."/>
            <person name="Motooka D."/>
            <person name="Nakamura S."/>
        </authorList>
    </citation>
    <scope>NUCLEOTIDE SEQUENCE</scope>
    <source>
        <strain evidence="1">JCM 12687</strain>
        <plasmid evidence="1">pJCM12687</plasmid>
    </source>
</reference>
<proteinExistence type="predicted"/>
<dbReference type="Proteomes" id="UP000192441">
    <property type="component" value="Unassembled WGS sequence"/>
</dbReference>
<organism evidence="2 3">
    <name type="scientific">Mycobacterium branderi</name>
    <dbReference type="NCBI Taxonomy" id="43348"/>
    <lineage>
        <taxon>Bacteria</taxon>
        <taxon>Bacillati</taxon>
        <taxon>Actinomycetota</taxon>
        <taxon>Actinomycetes</taxon>
        <taxon>Mycobacteriales</taxon>
        <taxon>Mycobacteriaceae</taxon>
        <taxon>Mycobacterium</taxon>
    </lineage>
</organism>
<dbReference type="Proteomes" id="UP000467379">
    <property type="component" value="Plasmid pJCM12687"/>
</dbReference>
<protein>
    <recommendedName>
        <fullName evidence="5">Lipoprotein</fullName>
    </recommendedName>
</protein>
<evidence type="ECO:0000313" key="1">
    <source>
        <dbReference type="EMBL" id="BBZ15263.1"/>
    </source>
</evidence>
<evidence type="ECO:0000313" key="3">
    <source>
        <dbReference type="Proteomes" id="UP000192441"/>
    </source>
</evidence>
<accession>A0A7I7WFI5</accession>
<reference evidence="1 4" key="2">
    <citation type="journal article" date="2019" name="Emerg. Microbes Infect.">
        <title>Comprehensive subspecies identification of 175 nontuberculous mycobacteria species based on 7547 genomic profiles.</title>
        <authorList>
            <person name="Matsumoto Y."/>
            <person name="Kinjo T."/>
            <person name="Motooka D."/>
            <person name="Nabeya D."/>
            <person name="Jung N."/>
            <person name="Uechi K."/>
            <person name="Horii T."/>
            <person name="Iida T."/>
            <person name="Fujita J."/>
            <person name="Nakamura S."/>
        </authorList>
    </citation>
    <scope>NUCLEOTIDE SEQUENCE [LARGE SCALE GENOMIC DNA]</scope>
    <source>
        <strain evidence="1 4">JCM 12687</strain>
        <plasmid evidence="1">pJCM12687</plasmid>
    </source>
</reference>
<dbReference type="EMBL" id="AP022607">
    <property type="protein sequence ID" value="BBZ15263.1"/>
    <property type="molecule type" value="Genomic_DNA"/>
</dbReference>
<reference evidence="2 3" key="1">
    <citation type="submission" date="2016-12" db="EMBL/GenBank/DDBJ databases">
        <title>The new phylogeny of genus Mycobacterium.</title>
        <authorList>
            <person name="Tortoli E."/>
            <person name="Trovato A."/>
            <person name="Cirillo D.M."/>
        </authorList>
    </citation>
    <scope>NUCLEOTIDE SEQUENCE [LARGE SCALE GENOMIC DNA]</scope>
    <source>
        <strain evidence="2 3">DSM 44624</strain>
    </source>
</reference>
<dbReference type="EMBL" id="MVHM01000023">
    <property type="protein sequence ID" value="ORA32554.1"/>
    <property type="molecule type" value="Genomic_DNA"/>
</dbReference>
<keyword evidence="4" id="KW-1185">Reference proteome</keyword>
<dbReference type="RefSeq" id="WP_083134001.1">
    <property type="nucleotide sequence ID" value="NZ_AP022607.1"/>
</dbReference>
<evidence type="ECO:0008006" key="5">
    <source>
        <dbReference type="Google" id="ProtNLM"/>
    </source>
</evidence>
<geneLocation type="plasmid" evidence="1 4">
    <name>pJCM12687</name>
</geneLocation>
<name>A0A7I7WFI5_9MYCO</name>
<dbReference type="OrthoDB" id="4636818at2"/>
<evidence type="ECO:0000313" key="4">
    <source>
        <dbReference type="Proteomes" id="UP000467379"/>
    </source>
</evidence>
<evidence type="ECO:0000313" key="2">
    <source>
        <dbReference type="EMBL" id="ORA32554.1"/>
    </source>
</evidence>
<sequence length="342" mass="36185">MRTLIPRAAGSPAALRRSAARLIAGVAAAVLVAGLVGCGGPPDRRAEADRLQTAIDAMPGVKVAHVNYAHSWDSALLDIDVSVPDATPQQIADVVKRINTIRGDAFNGYDQSAEFEVMADKRGTIRRDAELDPDSIAADTTQVRRLASAVTGTVSLARGDKTGTYLGLGGVSTPIDDTLAAVRAEFGDSIPKVDIQPPSGGFGTVGAPKWTVMFPFSADDQRRIDQQLSAIPLGVTDIEVGPGAVFTKLVVEVSNPANADADLAATIEATRAGPAHPMWLMFHLSDAQKPTDWPGSVDVGGCSYANSGYTDSEKENHPEKFLSAQTVALQQRLRSRFDTCRH</sequence>